<comment type="similarity">
    <text evidence="2">Belongs to the Mediator complex subunit 22 family.</text>
</comment>
<dbReference type="AlphaFoldDB" id="A0A2N3NCX3"/>
<feature type="region of interest" description="Disordered" evidence="6">
    <location>
        <begin position="123"/>
        <end position="142"/>
    </location>
</feature>
<dbReference type="VEuPathDB" id="FungiDB:jhhlp_002046"/>
<evidence type="ECO:0000256" key="6">
    <source>
        <dbReference type="SAM" id="MobiDB-lite"/>
    </source>
</evidence>
<evidence type="ECO:0000313" key="7">
    <source>
        <dbReference type="EMBL" id="PKS10295.1"/>
    </source>
</evidence>
<organism evidence="7 8">
    <name type="scientific">Lomentospora prolificans</name>
    <dbReference type="NCBI Taxonomy" id="41688"/>
    <lineage>
        <taxon>Eukaryota</taxon>
        <taxon>Fungi</taxon>
        <taxon>Dikarya</taxon>
        <taxon>Ascomycota</taxon>
        <taxon>Pezizomycotina</taxon>
        <taxon>Sordariomycetes</taxon>
        <taxon>Hypocreomycetidae</taxon>
        <taxon>Microascales</taxon>
        <taxon>Microascaceae</taxon>
        <taxon>Lomentospora</taxon>
    </lineage>
</organism>
<dbReference type="Pfam" id="PF06179">
    <property type="entry name" value="Med22"/>
    <property type="match status" value="1"/>
</dbReference>
<name>A0A2N3NCX3_9PEZI</name>
<evidence type="ECO:0000256" key="3">
    <source>
        <dbReference type="ARBA" id="ARBA00023015"/>
    </source>
</evidence>
<sequence>MDRSQTAYTSLLDQHNRLIAEVLTRFRALCHFATAQADAEGKDPDPAAMGVSRLSMQLEFEGLNTALKDLLALSRRIKELWIFGPLESDQASTRQQAGDLERDVQQVAKLINDMEESTMIRLATQHGGTWKEKPKELGQGRG</sequence>
<evidence type="ECO:0000256" key="2">
    <source>
        <dbReference type="ARBA" id="ARBA00005942"/>
    </source>
</evidence>
<evidence type="ECO:0000256" key="4">
    <source>
        <dbReference type="ARBA" id="ARBA00023163"/>
    </source>
</evidence>
<evidence type="ECO:0000313" key="8">
    <source>
        <dbReference type="Proteomes" id="UP000233524"/>
    </source>
</evidence>
<dbReference type="InParanoid" id="A0A2N3NCX3"/>
<proteinExistence type="inferred from homology"/>
<dbReference type="GO" id="GO:0016592">
    <property type="term" value="C:mediator complex"/>
    <property type="evidence" value="ECO:0007669"/>
    <property type="project" value="InterPro"/>
</dbReference>
<dbReference type="OrthoDB" id="203279at2759"/>
<reference evidence="7 8" key="1">
    <citation type="journal article" date="2017" name="G3 (Bethesda)">
        <title>First Draft Genome Sequence of the Pathogenic Fungus Lomentospora prolificans (Formerly Scedosporium prolificans).</title>
        <authorList>
            <person name="Luo R."/>
            <person name="Zimin A."/>
            <person name="Workman R."/>
            <person name="Fan Y."/>
            <person name="Pertea G."/>
            <person name="Grossman N."/>
            <person name="Wear M.P."/>
            <person name="Jia B."/>
            <person name="Miller H."/>
            <person name="Casadevall A."/>
            <person name="Timp W."/>
            <person name="Zhang S.X."/>
            <person name="Salzberg S.L."/>
        </authorList>
    </citation>
    <scope>NUCLEOTIDE SEQUENCE [LARGE SCALE GENOMIC DNA]</scope>
    <source>
        <strain evidence="7 8">JHH-5317</strain>
    </source>
</reference>
<keyword evidence="3" id="KW-0805">Transcription regulation</keyword>
<dbReference type="STRING" id="41688.A0A2N3NCX3"/>
<accession>A0A2N3NCX3</accession>
<dbReference type="GO" id="GO:0003712">
    <property type="term" value="F:transcription coregulator activity"/>
    <property type="evidence" value="ECO:0007669"/>
    <property type="project" value="InterPro"/>
</dbReference>
<dbReference type="GO" id="GO:0006357">
    <property type="term" value="P:regulation of transcription by RNA polymerase II"/>
    <property type="evidence" value="ECO:0007669"/>
    <property type="project" value="InterPro"/>
</dbReference>
<protein>
    <recommendedName>
        <fullName evidence="9">Mediator of RNA polymerase II transcription subunit 22</fullName>
    </recommendedName>
</protein>
<comment type="subcellular location">
    <subcellularLocation>
        <location evidence="1">Nucleus</location>
    </subcellularLocation>
</comment>
<dbReference type="Proteomes" id="UP000233524">
    <property type="component" value="Unassembled WGS sequence"/>
</dbReference>
<keyword evidence="8" id="KW-1185">Reference proteome</keyword>
<gene>
    <name evidence="7" type="ORF">jhhlp_002046</name>
</gene>
<keyword evidence="4" id="KW-0804">Transcription</keyword>
<evidence type="ECO:0008006" key="9">
    <source>
        <dbReference type="Google" id="ProtNLM"/>
    </source>
</evidence>
<dbReference type="InterPro" id="IPR009332">
    <property type="entry name" value="Med22"/>
</dbReference>
<feature type="compositionally biased region" description="Basic and acidic residues" evidence="6">
    <location>
        <begin position="129"/>
        <end position="142"/>
    </location>
</feature>
<keyword evidence="5" id="KW-0539">Nucleus</keyword>
<dbReference type="EMBL" id="NLAX01000008">
    <property type="protein sequence ID" value="PKS10295.1"/>
    <property type="molecule type" value="Genomic_DNA"/>
</dbReference>
<evidence type="ECO:0000256" key="1">
    <source>
        <dbReference type="ARBA" id="ARBA00004123"/>
    </source>
</evidence>
<comment type="caution">
    <text evidence="7">The sequence shown here is derived from an EMBL/GenBank/DDBJ whole genome shotgun (WGS) entry which is preliminary data.</text>
</comment>
<evidence type="ECO:0000256" key="5">
    <source>
        <dbReference type="ARBA" id="ARBA00023242"/>
    </source>
</evidence>